<feature type="domain" description="tRNA/rRNA methyltransferase SpoU type" evidence="3">
    <location>
        <begin position="134"/>
        <end position="270"/>
    </location>
</feature>
<evidence type="ECO:0000256" key="2">
    <source>
        <dbReference type="ARBA" id="ARBA00022679"/>
    </source>
</evidence>
<dbReference type="RefSeq" id="WP_165134976.1">
    <property type="nucleotide sequence ID" value="NZ_CP049250.1"/>
</dbReference>
<dbReference type="GO" id="GO:0032259">
    <property type="term" value="P:methylation"/>
    <property type="evidence" value="ECO:0007669"/>
    <property type="project" value="UniProtKB-KW"/>
</dbReference>
<protein>
    <submittedName>
        <fullName evidence="4">tRNA G18 (Ribose-2'-O)-methylase SpoU</fullName>
    </submittedName>
</protein>
<dbReference type="GO" id="GO:0006396">
    <property type="term" value="P:RNA processing"/>
    <property type="evidence" value="ECO:0007669"/>
    <property type="project" value="InterPro"/>
</dbReference>
<dbReference type="InterPro" id="IPR029026">
    <property type="entry name" value="tRNA_m1G_MTases_N"/>
</dbReference>
<dbReference type="PANTHER" id="PTHR43191:SF12">
    <property type="entry name" value="RRNA METHYLASE"/>
    <property type="match status" value="1"/>
</dbReference>
<accession>A0A7W6LG60</accession>
<dbReference type="GO" id="GO:0003723">
    <property type="term" value="F:RNA binding"/>
    <property type="evidence" value="ECO:0007669"/>
    <property type="project" value="InterPro"/>
</dbReference>
<keyword evidence="5" id="KW-1185">Reference proteome</keyword>
<dbReference type="InterPro" id="IPR029064">
    <property type="entry name" value="Ribosomal_eL30-like_sf"/>
</dbReference>
<organism evidence="4 5">
    <name type="scientific">Rhizobium rhizoryzae</name>
    <dbReference type="NCBI Taxonomy" id="451876"/>
    <lineage>
        <taxon>Bacteria</taxon>
        <taxon>Pseudomonadati</taxon>
        <taxon>Pseudomonadota</taxon>
        <taxon>Alphaproteobacteria</taxon>
        <taxon>Hyphomicrobiales</taxon>
        <taxon>Rhizobiaceae</taxon>
        <taxon>Rhizobium/Agrobacterium group</taxon>
        <taxon>Rhizobium</taxon>
    </lineage>
</organism>
<dbReference type="SUPFAM" id="SSF55315">
    <property type="entry name" value="L30e-like"/>
    <property type="match status" value="1"/>
</dbReference>
<dbReference type="Pfam" id="PF00588">
    <property type="entry name" value="SpoU_methylase"/>
    <property type="match status" value="1"/>
</dbReference>
<evidence type="ECO:0000256" key="1">
    <source>
        <dbReference type="ARBA" id="ARBA00022603"/>
    </source>
</evidence>
<dbReference type="SUPFAM" id="SSF75217">
    <property type="entry name" value="alpha/beta knot"/>
    <property type="match status" value="1"/>
</dbReference>
<name>A0A7W6LG60_9HYPH</name>
<gene>
    <name evidence="4" type="ORF">GGQ72_002331</name>
</gene>
<dbReference type="AlphaFoldDB" id="A0A7W6LG60"/>
<dbReference type="GO" id="GO:0008173">
    <property type="term" value="F:RNA methyltransferase activity"/>
    <property type="evidence" value="ECO:0007669"/>
    <property type="project" value="InterPro"/>
</dbReference>
<dbReference type="Proteomes" id="UP000519897">
    <property type="component" value="Unassembled WGS sequence"/>
</dbReference>
<evidence type="ECO:0000259" key="3">
    <source>
        <dbReference type="Pfam" id="PF00588"/>
    </source>
</evidence>
<dbReference type="Gene3D" id="3.30.1330.30">
    <property type="match status" value="1"/>
</dbReference>
<dbReference type="Gene3D" id="3.40.1280.10">
    <property type="match status" value="1"/>
</dbReference>
<evidence type="ECO:0000313" key="5">
    <source>
        <dbReference type="Proteomes" id="UP000519897"/>
    </source>
</evidence>
<keyword evidence="2" id="KW-0808">Transferase</keyword>
<evidence type="ECO:0000313" key="4">
    <source>
        <dbReference type="EMBL" id="MBB4143779.1"/>
    </source>
</evidence>
<sequence>MRDTARQIIRINDPHDPRIAEFRDIRERDLVGRHGQFIAEGTVVLRMLAAAHVSAKARFRAETLLLLENRLEGLGEILAAFPAEVPVYVASAAVLDQIAGFHLHRGVLALGSRMLEQGADALLNALPEKALVGVCCGISNHDNIGSIFRNAAAFGVSALLLDETCCDPLYRKALRVSVGSVLSVPFARGGAALSLLETVDRAGFAIFGLSPRGEIDIRNVPKGNRVALVTGTEGEGLPAHIMERFQTARIPQMPQLDSLNAATATGIALYEMARGQDLLG</sequence>
<proteinExistence type="predicted"/>
<dbReference type="CDD" id="cd18095">
    <property type="entry name" value="SpoU-like_rRNA-MTase"/>
    <property type="match status" value="1"/>
</dbReference>
<keyword evidence="1 4" id="KW-0489">Methyltransferase</keyword>
<dbReference type="InterPro" id="IPR029028">
    <property type="entry name" value="Alpha/beta_knot_MTases"/>
</dbReference>
<dbReference type="InterPro" id="IPR051259">
    <property type="entry name" value="rRNA_Methyltransferase"/>
</dbReference>
<dbReference type="PANTHER" id="PTHR43191">
    <property type="entry name" value="RRNA METHYLTRANSFERASE 3"/>
    <property type="match status" value="1"/>
</dbReference>
<comment type="caution">
    <text evidence="4">The sequence shown here is derived from an EMBL/GenBank/DDBJ whole genome shotgun (WGS) entry which is preliminary data.</text>
</comment>
<reference evidence="4 5" key="1">
    <citation type="submission" date="2020-08" db="EMBL/GenBank/DDBJ databases">
        <title>Genomic Encyclopedia of Type Strains, Phase IV (KMG-IV): sequencing the most valuable type-strain genomes for metagenomic binning, comparative biology and taxonomic classification.</title>
        <authorList>
            <person name="Goeker M."/>
        </authorList>
    </citation>
    <scope>NUCLEOTIDE SEQUENCE [LARGE SCALE GENOMIC DNA]</scope>
    <source>
        <strain evidence="4 5">DSM 29514</strain>
    </source>
</reference>
<dbReference type="EMBL" id="JACIEC010000002">
    <property type="protein sequence ID" value="MBB4143779.1"/>
    <property type="molecule type" value="Genomic_DNA"/>
</dbReference>
<dbReference type="InterPro" id="IPR001537">
    <property type="entry name" value="SpoU_MeTrfase"/>
</dbReference>